<name>A4L257_9VIRU</name>
<reference evidence="1 2" key="1">
    <citation type="journal article" date="2007" name="J. Virol.">
        <title>The genome of Gryllus bimaculatus nudivirus indicates an ancient diversification of baculovirus-related nonoccluded nudiviruses of insects.</title>
        <authorList>
            <person name="Wang Y."/>
            <person name="Kleespies R.G."/>
            <person name="Huger A.M."/>
            <person name="Jehle J.A."/>
        </authorList>
    </citation>
    <scope>NUCLEOTIDE SEQUENCE [LARGE SCALE GENOMIC DNA]</scope>
</reference>
<sequence>MREYFLILQWKEHQDYNFILPYVNSDNFKVYFLHGLEDTTFKVCDNINSKPYPSDALDLKVINDILILREIPIHKERILNYQDITNISLLKKKLKTWKVIYIFNLPLNYFSIFENIQQE</sequence>
<evidence type="ECO:0000313" key="1">
    <source>
        <dbReference type="EMBL" id="ABO45427.1"/>
    </source>
</evidence>
<evidence type="ECO:0000313" key="2">
    <source>
        <dbReference type="Proteomes" id="UP000203733"/>
    </source>
</evidence>
<dbReference type="Proteomes" id="UP000203733">
    <property type="component" value="Segment"/>
</dbReference>
<protein>
    <submittedName>
        <fullName evidence="1">Uncharacterized protein</fullName>
    </submittedName>
</protein>
<dbReference type="RefSeq" id="YP_001111361.1">
    <property type="nucleotide sequence ID" value="NC_009240.1"/>
</dbReference>
<keyword evidence="2" id="KW-1185">Reference proteome</keyword>
<dbReference type="GeneID" id="4960850"/>
<dbReference type="EMBL" id="EF203088">
    <property type="protein sequence ID" value="ABO45427.1"/>
    <property type="molecule type" value="Genomic_DNA"/>
</dbReference>
<accession>A4L257</accession>
<organism evidence="1 2">
    <name type="scientific">Gryllus bimaculatus nudivirus</name>
    <dbReference type="NCBI Taxonomy" id="432587"/>
    <lineage>
        <taxon>Viruses</taxon>
        <taxon>Viruses incertae sedis</taxon>
        <taxon>Naldaviricetes</taxon>
        <taxon>Lefavirales</taxon>
        <taxon>Nudiviridae</taxon>
        <taxon>Alphanudivirus</taxon>
        <taxon>Alphanudivirus grybimaculati</taxon>
    </lineage>
</organism>
<dbReference type="KEGG" id="vg:4960850"/>
<proteinExistence type="predicted"/>